<dbReference type="Proteomes" id="UP001497623">
    <property type="component" value="Unassembled WGS sequence"/>
</dbReference>
<feature type="signal peptide" evidence="2">
    <location>
        <begin position="1"/>
        <end position="23"/>
    </location>
</feature>
<feature type="compositionally biased region" description="Polar residues" evidence="1">
    <location>
        <begin position="65"/>
        <end position="79"/>
    </location>
</feature>
<reference evidence="3 4" key="1">
    <citation type="submission" date="2024-05" db="EMBL/GenBank/DDBJ databases">
        <authorList>
            <person name="Wallberg A."/>
        </authorList>
    </citation>
    <scope>NUCLEOTIDE SEQUENCE [LARGE SCALE GENOMIC DNA]</scope>
</reference>
<gene>
    <name evidence="3" type="ORF">MNOR_LOCUS3455</name>
</gene>
<feature type="region of interest" description="Disordered" evidence="1">
    <location>
        <begin position="63"/>
        <end position="177"/>
    </location>
</feature>
<keyword evidence="4" id="KW-1185">Reference proteome</keyword>
<name>A0AAV2PQK8_MEGNR</name>
<keyword evidence="2" id="KW-0732">Signal</keyword>
<feature type="region of interest" description="Disordered" evidence="1">
    <location>
        <begin position="226"/>
        <end position="319"/>
    </location>
</feature>
<feature type="compositionally biased region" description="Basic and acidic residues" evidence="1">
    <location>
        <begin position="81"/>
        <end position="96"/>
    </location>
</feature>
<organism evidence="3 4">
    <name type="scientific">Meganyctiphanes norvegica</name>
    <name type="common">Northern krill</name>
    <name type="synonym">Thysanopoda norvegica</name>
    <dbReference type="NCBI Taxonomy" id="48144"/>
    <lineage>
        <taxon>Eukaryota</taxon>
        <taxon>Metazoa</taxon>
        <taxon>Ecdysozoa</taxon>
        <taxon>Arthropoda</taxon>
        <taxon>Crustacea</taxon>
        <taxon>Multicrustacea</taxon>
        <taxon>Malacostraca</taxon>
        <taxon>Eumalacostraca</taxon>
        <taxon>Eucarida</taxon>
        <taxon>Euphausiacea</taxon>
        <taxon>Euphausiidae</taxon>
        <taxon>Meganyctiphanes</taxon>
    </lineage>
</organism>
<accession>A0AAV2PQK8</accession>
<protein>
    <submittedName>
        <fullName evidence="3">Uncharacterized protein</fullName>
    </submittedName>
</protein>
<dbReference type="AlphaFoldDB" id="A0AAV2PQK8"/>
<feature type="non-terminal residue" evidence="3">
    <location>
        <position position="319"/>
    </location>
</feature>
<proteinExistence type="predicted"/>
<feature type="compositionally biased region" description="Basic residues" evidence="1">
    <location>
        <begin position="286"/>
        <end position="308"/>
    </location>
</feature>
<evidence type="ECO:0000313" key="3">
    <source>
        <dbReference type="EMBL" id="CAL4063555.1"/>
    </source>
</evidence>
<dbReference type="EMBL" id="CAXKWB010001176">
    <property type="protein sequence ID" value="CAL4063555.1"/>
    <property type="molecule type" value="Genomic_DNA"/>
</dbReference>
<feature type="chain" id="PRO_5043483573" evidence="2">
    <location>
        <begin position="24"/>
        <end position="319"/>
    </location>
</feature>
<feature type="compositionally biased region" description="Low complexity" evidence="1">
    <location>
        <begin position="111"/>
        <end position="121"/>
    </location>
</feature>
<evidence type="ECO:0000313" key="4">
    <source>
        <dbReference type="Proteomes" id="UP001497623"/>
    </source>
</evidence>
<feature type="compositionally biased region" description="Polar residues" evidence="1">
    <location>
        <begin position="233"/>
        <end position="260"/>
    </location>
</feature>
<sequence length="319" mass="35683">MMGSRPGHLVAVSLLMVLVTSSGDSIRVEFLDTQEIQEQPVYHGLISEIGSWSQNLHTQKKRSLGISSEDFSSGLTPTTAKPKDESLNKNKEEKNKINKLQNKNYKSSHSNRNQNKFQNKGNKGGTSKYKKNNDKAASQSKNRKSNNNKGNKGNTKKYKNKNDKASSTIKNLTINNNKEESKVKNNFIKKKNNIKNNVNKKNKKKKGQHMNIIQMKKKQLKKKLDNAIRTPEDIQSTTTSVSTASDRTRVLNTGQANNQGSEKEKLINAKGKGQSKFNSNGDNKIKNSKKKRKGKKLGSNKNKSRKSNGNKLGSNKSKP</sequence>
<evidence type="ECO:0000256" key="1">
    <source>
        <dbReference type="SAM" id="MobiDB-lite"/>
    </source>
</evidence>
<feature type="compositionally biased region" description="Low complexity" evidence="1">
    <location>
        <begin position="309"/>
        <end position="319"/>
    </location>
</feature>
<evidence type="ECO:0000256" key="2">
    <source>
        <dbReference type="SAM" id="SignalP"/>
    </source>
</evidence>
<comment type="caution">
    <text evidence="3">The sequence shown here is derived from an EMBL/GenBank/DDBJ whole genome shotgun (WGS) entry which is preliminary data.</text>
</comment>